<accession>A0AAW9RRW2</accession>
<evidence type="ECO:0000256" key="1">
    <source>
        <dbReference type="SAM" id="SignalP"/>
    </source>
</evidence>
<gene>
    <name evidence="2" type="ORF">V3328_11760</name>
</gene>
<feature type="chain" id="PRO_5043959423" evidence="1">
    <location>
        <begin position="24"/>
        <end position="102"/>
    </location>
</feature>
<comment type="caution">
    <text evidence="2">The sequence shown here is derived from an EMBL/GenBank/DDBJ whole genome shotgun (WGS) entry which is preliminary data.</text>
</comment>
<dbReference type="RefSeq" id="WP_340329849.1">
    <property type="nucleotide sequence ID" value="NZ_JAZHOF010000004.1"/>
</dbReference>
<dbReference type="EMBL" id="JAZHOF010000004">
    <property type="protein sequence ID" value="MEJ8572154.1"/>
    <property type="molecule type" value="Genomic_DNA"/>
</dbReference>
<keyword evidence="3" id="KW-1185">Reference proteome</keyword>
<keyword evidence="1" id="KW-0732">Signal</keyword>
<feature type="signal peptide" evidence="1">
    <location>
        <begin position="1"/>
        <end position="23"/>
    </location>
</feature>
<dbReference type="AlphaFoldDB" id="A0AAW9RRW2"/>
<sequence>MRKSLILGAAIALGMASGAPALAESFLPHTEDTGTSWKAWHNEVYNQQRSRYLYPGGRVPGQAYSAPGDVYGGTPAPYYMRPPQVVYVPQGAYTYQPYPPGY</sequence>
<protein>
    <submittedName>
        <fullName evidence="2">Uncharacterized protein</fullName>
    </submittedName>
</protein>
<evidence type="ECO:0000313" key="2">
    <source>
        <dbReference type="EMBL" id="MEJ8572154.1"/>
    </source>
</evidence>
<reference evidence="2 3" key="1">
    <citation type="submission" date="2024-02" db="EMBL/GenBank/DDBJ databases">
        <title>Genome analysis and characterization of Microbaculum marinisediminis sp. nov., isolated from marine sediment.</title>
        <authorList>
            <person name="Du Z.-J."/>
            <person name="Ye Y.-Q."/>
            <person name="Zhang Z.-R."/>
            <person name="Yuan S.-M."/>
            <person name="Zhang X.-Y."/>
        </authorList>
    </citation>
    <scope>NUCLEOTIDE SEQUENCE [LARGE SCALE GENOMIC DNA]</scope>
    <source>
        <strain evidence="2 3">SDUM1044001</strain>
    </source>
</reference>
<organism evidence="2 3">
    <name type="scientific">Microbaculum marinum</name>
    <dbReference type="NCBI Taxonomy" id="1764581"/>
    <lineage>
        <taxon>Bacteria</taxon>
        <taxon>Pseudomonadati</taxon>
        <taxon>Pseudomonadota</taxon>
        <taxon>Alphaproteobacteria</taxon>
        <taxon>Hyphomicrobiales</taxon>
        <taxon>Tepidamorphaceae</taxon>
        <taxon>Microbaculum</taxon>
    </lineage>
</organism>
<proteinExistence type="predicted"/>
<evidence type="ECO:0000313" key="3">
    <source>
        <dbReference type="Proteomes" id="UP001378188"/>
    </source>
</evidence>
<dbReference type="Proteomes" id="UP001378188">
    <property type="component" value="Unassembled WGS sequence"/>
</dbReference>
<name>A0AAW9RRW2_9HYPH</name>